<proteinExistence type="predicted"/>
<protein>
    <submittedName>
        <fullName evidence="2">Uncharacterized protein</fullName>
    </submittedName>
</protein>
<dbReference type="InterPro" id="IPR036322">
    <property type="entry name" value="WD40_repeat_dom_sf"/>
</dbReference>
<dbReference type="AlphaFoldDB" id="A0A1Q3EZB1"/>
<organism evidence="2">
    <name type="scientific">Culex tarsalis</name>
    <name type="common">Encephalitis mosquito</name>
    <dbReference type="NCBI Taxonomy" id="7177"/>
    <lineage>
        <taxon>Eukaryota</taxon>
        <taxon>Metazoa</taxon>
        <taxon>Ecdysozoa</taxon>
        <taxon>Arthropoda</taxon>
        <taxon>Hexapoda</taxon>
        <taxon>Insecta</taxon>
        <taxon>Pterygota</taxon>
        <taxon>Neoptera</taxon>
        <taxon>Endopterygota</taxon>
        <taxon>Diptera</taxon>
        <taxon>Nematocera</taxon>
        <taxon>Culicoidea</taxon>
        <taxon>Culicidae</taxon>
        <taxon>Culicinae</taxon>
        <taxon>Culicini</taxon>
        <taxon>Culex</taxon>
        <taxon>Culex</taxon>
    </lineage>
</organism>
<feature type="region of interest" description="Disordered" evidence="1">
    <location>
        <begin position="1"/>
        <end position="30"/>
    </location>
</feature>
<sequence>METRKRKRKSEAEVIDCDQNETTTDKTKQQKQDKLIAPKHEKSIQWFHQRLNTVQGSVGFPEHQALRYNHANLLQLPLQPNVLTPDTIHRHYQRPLWTTSYPVPVVTHPLLHLNRTEWIEPMLRLFQAKTQHYHKLNLMKMSYAKKKVALRKTIGGRQNLYPTFVFRVAEELNRDPDRWFTDGVGYDYYFTGGSLDVIVGTQARWLINTLGESMNTVEMVPFKVDGSQLNVLTEQAERYELGESGAVFEIRNRKINATGKHWHIALRRKFQIDIVSSKTGREAIKTYSVQSQVPFISCCFVAGTDDSVGLLCTSDLDKTVKVFEYKPKNISRAEVQLVKSSNDECWTCLRPLGRTSFICLDRTTVKLLKLQTDELSLVLETPLSTWLWLCESATCLEVCPEENLLLVGTTHRLLVLRYDAGQGAHGELQQMITFTHNLQFHLTMARCQLDATRKHFYVHLSSHLAGDTILCTFSKAPPKRFTTRYLPVKPLTIQESAHMARTKGKCLYPAVTLRNRLKLFHSGIAIIADRDRFHLLVQNSLGDIYHQRLDPDSAVGPADTDQVAAKLHAWMLQLRDAAQSPVANDYKIQRGLRSVFRTESRKCDTDKVSEEKQKRPPRWRQTVEQLHLYKDHLAGSMLSVWGFRPDVTESQQQQQQRARHLTMSEPITIEDRIVDWLDAAATEDSPEAVEILDESIVMDAIVKEESQLQLPSDDGGEDRVVEQQKRSAVVVESTPVNRAVVKKELLLEGTPLSTAKGKSARKRYVQGF</sequence>
<evidence type="ECO:0000256" key="1">
    <source>
        <dbReference type="SAM" id="MobiDB-lite"/>
    </source>
</evidence>
<dbReference type="EMBL" id="GFDL01014405">
    <property type="protein sequence ID" value="JAV20640.1"/>
    <property type="molecule type" value="Transcribed_RNA"/>
</dbReference>
<reference evidence="2" key="1">
    <citation type="submission" date="2017-01" db="EMBL/GenBank/DDBJ databases">
        <title>A deep insight into the sialotranscriptome of adult male and female Cluex tarsalis mosquitoes.</title>
        <authorList>
            <person name="Ribeiro J.M."/>
            <person name="Moreira F."/>
            <person name="Bernard K.A."/>
            <person name="Calvo E."/>
        </authorList>
    </citation>
    <scope>NUCLEOTIDE SEQUENCE</scope>
    <source>
        <strain evidence="2">Kern County</strain>
        <tissue evidence="2">Salivary glands</tissue>
    </source>
</reference>
<evidence type="ECO:0000313" key="2">
    <source>
        <dbReference type="EMBL" id="JAV20640.1"/>
    </source>
</evidence>
<name>A0A1Q3EZB1_CULTA</name>
<accession>A0A1Q3EZB1</accession>
<dbReference type="SUPFAM" id="SSF50978">
    <property type="entry name" value="WD40 repeat-like"/>
    <property type="match status" value="1"/>
</dbReference>